<evidence type="ECO:0000313" key="4">
    <source>
        <dbReference type="Proteomes" id="UP000023152"/>
    </source>
</evidence>
<accession>X6NDV0</accession>
<evidence type="ECO:0000313" key="3">
    <source>
        <dbReference type="EMBL" id="ETO23522.1"/>
    </source>
</evidence>
<feature type="region of interest" description="Disordered" evidence="2">
    <location>
        <begin position="153"/>
        <end position="177"/>
    </location>
</feature>
<proteinExistence type="inferred from homology"/>
<dbReference type="Gene3D" id="3.50.30.50">
    <property type="entry name" value="Putative cyclase"/>
    <property type="match status" value="1"/>
</dbReference>
<protein>
    <submittedName>
        <fullName evidence="3">Uncharacterized protein</fullName>
    </submittedName>
</protein>
<dbReference type="EMBL" id="ASPP01009875">
    <property type="protein sequence ID" value="ETO23522.1"/>
    <property type="molecule type" value="Genomic_DNA"/>
</dbReference>
<comment type="caution">
    <text evidence="3">The sequence shown here is derived from an EMBL/GenBank/DDBJ whole genome shotgun (WGS) entry which is preliminary data.</text>
</comment>
<dbReference type="GO" id="GO:0019441">
    <property type="term" value="P:L-tryptophan catabolic process to kynurenine"/>
    <property type="evidence" value="ECO:0007669"/>
    <property type="project" value="InterPro"/>
</dbReference>
<comment type="similarity">
    <text evidence="1">Belongs to the Cyclase 1 superfamily.</text>
</comment>
<evidence type="ECO:0000256" key="2">
    <source>
        <dbReference type="SAM" id="MobiDB-lite"/>
    </source>
</evidence>
<dbReference type="Proteomes" id="UP000023152">
    <property type="component" value="Unassembled WGS sequence"/>
</dbReference>
<dbReference type="AlphaFoldDB" id="X6NDV0"/>
<dbReference type="GO" id="GO:0004061">
    <property type="term" value="F:arylformamidase activity"/>
    <property type="evidence" value="ECO:0007669"/>
    <property type="project" value="InterPro"/>
</dbReference>
<dbReference type="InterPro" id="IPR007325">
    <property type="entry name" value="KFase/CYL"/>
</dbReference>
<organism evidence="3 4">
    <name type="scientific">Reticulomyxa filosa</name>
    <dbReference type="NCBI Taxonomy" id="46433"/>
    <lineage>
        <taxon>Eukaryota</taxon>
        <taxon>Sar</taxon>
        <taxon>Rhizaria</taxon>
        <taxon>Retaria</taxon>
        <taxon>Foraminifera</taxon>
        <taxon>Monothalamids</taxon>
        <taxon>Reticulomyxidae</taxon>
        <taxon>Reticulomyxa</taxon>
    </lineage>
</organism>
<evidence type="ECO:0000256" key="1">
    <source>
        <dbReference type="ARBA" id="ARBA00007865"/>
    </source>
</evidence>
<dbReference type="SUPFAM" id="SSF102198">
    <property type="entry name" value="Putative cyclase"/>
    <property type="match status" value="1"/>
</dbReference>
<feature type="compositionally biased region" description="Basic and acidic residues" evidence="2">
    <location>
        <begin position="153"/>
        <end position="168"/>
    </location>
</feature>
<dbReference type="InterPro" id="IPR037175">
    <property type="entry name" value="KFase_sf"/>
</dbReference>
<keyword evidence="4" id="KW-1185">Reference proteome</keyword>
<dbReference type="Pfam" id="PF04199">
    <property type="entry name" value="Cyclase"/>
    <property type="match status" value="1"/>
</dbReference>
<gene>
    <name evidence="3" type="ORF">RFI_13655</name>
</gene>
<reference evidence="3 4" key="1">
    <citation type="journal article" date="2013" name="Curr. Biol.">
        <title>The Genome of the Foraminiferan Reticulomyxa filosa.</title>
        <authorList>
            <person name="Glockner G."/>
            <person name="Hulsmann N."/>
            <person name="Schleicher M."/>
            <person name="Noegel A.A."/>
            <person name="Eichinger L."/>
            <person name="Gallinger C."/>
            <person name="Pawlowski J."/>
            <person name="Sierra R."/>
            <person name="Euteneuer U."/>
            <person name="Pillet L."/>
            <person name="Moustafa A."/>
            <person name="Platzer M."/>
            <person name="Groth M."/>
            <person name="Szafranski K."/>
            <person name="Schliwa M."/>
        </authorList>
    </citation>
    <scope>NUCLEOTIDE SEQUENCE [LARGE SCALE GENOMIC DNA]</scope>
</reference>
<name>X6NDV0_RETFI</name>
<sequence length="362" mass="40305">MAKQISCQLTASAHLSEDTVAKFDLLSPIDASIPVFSSSHSHCFGMKPSEKVSLYSLKKQSPVNVDIYHINPHNATTHTESGAHVDVSAPSVSDLAPEKCFFGCVLVTIEAAAFQAAVKEQQKSSDKTRKQLQSKAALKRVWKNSDLAQLKGDFWEKGSAPHEEKTSEHSNTNESEHTLMFRVAGTNIKNINTHVWSGTNPPYFTSDAIDYINELAPHCNVLLMDLPSIDKEVNEKVSSHKKFFFFDRESSQCPTGHVKKMITESIFVPESVKDGYFLLNLQLSPIVNVDAVPTRVVLYPCITVHNEKSHASFSPFFLSMLQFFSPLGTEKCAVGFLIILVPTETKTCFLKSVHTMKQTFFE</sequence>